<dbReference type="PANTHER" id="PTHR47537:SF3">
    <property type="entry name" value="CUB DOMAIN-CONTAINING PROTEIN"/>
    <property type="match status" value="1"/>
</dbReference>
<dbReference type="GO" id="GO:0005886">
    <property type="term" value="C:plasma membrane"/>
    <property type="evidence" value="ECO:0007669"/>
    <property type="project" value="TreeGrafter"/>
</dbReference>
<feature type="domain" description="CUB" evidence="4">
    <location>
        <begin position="37"/>
        <end position="179"/>
    </location>
</feature>
<dbReference type="InterPro" id="IPR000859">
    <property type="entry name" value="CUB_dom"/>
</dbReference>
<evidence type="ECO:0000259" key="4">
    <source>
        <dbReference type="PROSITE" id="PS01180"/>
    </source>
</evidence>
<dbReference type="EMBL" id="BPLR01015616">
    <property type="protein sequence ID" value="GIY77388.1"/>
    <property type="molecule type" value="Genomic_DNA"/>
</dbReference>
<dbReference type="CDD" id="cd00041">
    <property type="entry name" value="CUB"/>
    <property type="match status" value="1"/>
</dbReference>
<name>A0AAV4W702_CAEEX</name>
<reference evidence="5 6" key="1">
    <citation type="submission" date="2021-06" db="EMBL/GenBank/DDBJ databases">
        <title>Caerostris extrusa draft genome.</title>
        <authorList>
            <person name="Kono N."/>
            <person name="Arakawa K."/>
        </authorList>
    </citation>
    <scope>NUCLEOTIDE SEQUENCE [LARGE SCALE GENOMIC DNA]</scope>
</reference>
<keyword evidence="1" id="KW-1015">Disulfide bond</keyword>
<protein>
    <submittedName>
        <fullName evidence="5">CUB domain-containing protein</fullName>
    </submittedName>
</protein>
<evidence type="ECO:0000256" key="3">
    <source>
        <dbReference type="SAM" id="MobiDB-lite"/>
    </source>
</evidence>
<feature type="region of interest" description="Disordered" evidence="3">
    <location>
        <begin position="1"/>
        <end position="30"/>
    </location>
</feature>
<comment type="caution">
    <text evidence="5">The sequence shown here is derived from an EMBL/GenBank/DDBJ whole genome shotgun (WGS) entry which is preliminary data.</text>
</comment>
<evidence type="ECO:0000313" key="5">
    <source>
        <dbReference type="EMBL" id="GIY77388.1"/>
    </source>
</evidence>
<dbReference type="Gene3D" id="2.60.120.290">
    <property type="entry name" value="Spermadhesin, CUB domain"/>
    <property type="match status" value="2"/>
</dbReference>
<dbReference type="PANTHER" id="PTHR47537">
    <property type="entry name" value="CUBILIN"/>
    <property type="match status" value="1"/>
</dbReference>
<feature type="compositionally biased region" description="Basic residues" evidence="3">
    <location>
        <begin position="17"/>
        <end position="27"/>
    </location>
</feature>
<dbReference type="PROSITE" id="PS01180">
    <property type="entry name" value="CUB"/>
    <property type="match status" value="1"/>
</dbReference>
<keyword evidence="6" id="KW-1185">Reference proteome</keyword>
<dbReference type="AlphaFoldDB" id="A0AAV4W702"/>
<dbReference type="Pfam" id="PF00431">
    <property type="entry name" value="CUB"/>
    <property type="match status" value="1"/>
</dbReference>
<evidence type="ECO:0000256" key="2">
    <source>
        <dbReference type="PROSITE-ProRule" id="PRU00059"/>
    </source>
</evidence>
<organism evidence="5 6">
    <name type="scientific">Caerostris extrusa</name>
    <name type="common">Bark spider</name>
    <name type="synonym">Caerostris bankana</name>
    <dbReference type="NCBI Taxonomy" id="172846"/>
    <lineage>
        <taxon>Eukaryota</taxon>
        <taxon>Metazoa</taxon>
        <taxon>Ecdysozoa</taxon>
        <taxon>Arthropoda</taxon>
        <taxon>Chelicerata</taxon>
        <taxon>Arachnida</taxon>
        <taxon>Araneae</taxon>
        <taxon>Araneomorphae</taxon>
        <taxon>Entelegynae</taxon>
        <taxon>Araneoidea</taxon>
        <taxon>Araneidae</taxon>
        <taxon>Caerostris</taxon>
    </lineage>
</organism>
<dbReference type="InterPro" id="IPR035914">
    <property type="entry name" value="Sperma_CUB_dom_sf"/>
</dbReference>
<gene>
    <name evidence="5" type="primary">AVEN_91510_1</name>
    <name evidence="5" type="ORF">CEXT_506711</name>
</gene>
<evidence type="ECO:0000256" key="1">
    <source>
        <dbReference type="ARBA" id="ARBA00023157"/>
    </source>
</evidence>
<comment type="caution">
    <text evidence="2">Lacks conserved residue(s) required for the propagation of feature annotation.</text>
</comment>
<sequence length="328" mass="36668">MEVEESGPVQIESPPTRVRRRTKKKAQPSRLAGGAKCDMMLTNCHFRECVIRSPNFPGFYLRNITCHYWIRQDFVPPGKIAQVEVYQDNEFKINIPSGHSNSDRYKPGTLTSDCAGDVVKVFDGRTTESPLLVEFCGAGPLPTIRSSGPDILVKLTSVTSQTLSNSHFELGVKINFAKSSSTFRIASEGCSVTVDGGRHPVGILQGPDHSVPSGTTCTYRVTGKRPTDRIWLYFSSYHVPDLNPWTDHEHCDVGKLEIMHPIPKIRHSHHHYHHYQLANTLSNEQNIGSESVLIETYCEKRSPRQCGHASDFVDLIPSRPCTVLTKVI</sequence>
<accession>A0AAV4W702</accession>
<dbReference type="SUPFAM" id="SSF49854">
    <property type="entry name" value="Spermadhesin, CUB domain"/>
    <property type="match status" value="1"/>
</dbReference>
<dbReference type="SMART" id="SM00042">
    <property type="entry name" value="CUB"/>
    <property type="match status" value="1"/>
</dbReference>
<proteinExistence type="predicted"/>
<dbReference type="InterPro" id="IPR053207">
    <property type="entry name" value="Non-NMDA_GluR_Accessory"/>
</dbReference>
<evidence type="ECO:0000313" key="6">
    <source>
        <dbReference type="Proteomes" id="UP001054945"/>
    </source>
</evidence>
<dbReference type="Proteomes" id="UP001054945">
    <property type="component" value="Unassembled WGS sequence"/>
</dbReference>